<dbReference type="eggNOG" id="ENOG5033C8D">
    <property type="taxonomic scope" value="Bacteria"/>
</dbReference>
<dbReference type="EMBL" id="APMY01000083">
    <property type="protein sequence ID" value="EOM75772.1"/>
    <property type="molecule type" value="Genomic_DNA"/>
</dbReference>
<evidence type="ECO:0000313" key="2">
    <source>
        <dbReference type="Proteomes" id="UP000013525"/>
    </source>
</evidence>
<evidence type="ECO:0000313" key="1">
    <source>
        <dbReference type="EMBL" id="EOM75772.1"/>
    </source>
</evidence>
<accession>R7WKF5</accession>
<protein>
    <submittedName>
        <fullName evidence="1">Uncharacterized protein</fullName>
    </submittedName>
</protein>
<gene>
    <name evidence="1" type="ORF">Rrhod_2889</name>
</gene>
<dbReference type="Proteomes" id="UP000013525">
    <property type="component" value="Unassembled WGS sequence"/>
</dbReference>
<dbReference type="PATRIC" id="fig|1273125.3.peg.2754"/>
<name>R7WKF5_9NOCA</name>
<comment type="caution">
    <text evidence="1">The sequence shown here is derived from an EMBL/GenBank/DDBJ whole genome shotgun (WGS) entry which is preliminary data.</text>
</comment>
<reference evidence="1 2" key="1">
    <citation type="journal article" date="2013" name="Genome Announc.">
        <title>Draft Genome Sequence of Rhodococcus rhodnii Strain LMG5362, a Symbiont of Rhodnius prolixus (Hemiptera, Reduviidae, Triatominae), the Principle Vector of Trypanosoma cruzi.</title>
        <authorList>
            <person name="Pachebat J.A."/>
            <person name="van Keulen G."/>
            <person name="Whitten M.M."/>
            <person name="Girdwood S."/>
            <person name="Del Sol R."/>
            <person name="Dyson P.J."/>
            <person name="Facey P.D."/>
        </authorList>
    </citation>
    <scope>NUCLEOTIDE SEQUENCE [LARGE SCALE GENOMIC DNA]</scope>
    <source>
        <strain evidence="1 2">LMG 5362</strain>
    </source>
</reference>
<proteinExistence type="predicted"/>
<dbReference type="AlphaFoldDB" id="R7WKF5"/>
<sequence length="103" mass="11253">MDGHARSESATTAEGEHMMRLLIGVAAGYVLGTRAGRARYEQISRGAKAIATSPATKKVVEISRAKLSESLDPRPKLEPLKPVDEQTTIMVPQDQLRKRRGRG</sequence>
<organism evidence="1 2">
    <name type="scientific">Rhodococcus rhodnii LMG 5362</name>
    <dbReference type="NCBI Taxonomy" id="1273125"/>
    <lineage>
        <taxon>Bacteria</taxon>
        <taxon>Bacillati</taxon>
        <taxon>Actinomycetota</taxon>
        <taxon>Actinomycetes</taxon>
        <taxon>Mycobacteriales</taxon>
        <taxon>Nocardiaceae</taxon>
        <taxon>Rhodococcus</taxon>
    </lineage>
</organism>
<keyword evidence="2" id="KW-1185">Reference proteome</keyword>